<keyword evidence="3" id="KW-0547">Nucleotide-binding</keyword>
<evidence type="ECO:0000313" key="8">
    <source>
        <dbReference type="EMBL" id="NJP16651.1"/>
    </source>
</evidence>
<dbReference type="InterPro" id="IPR002173">
    <property type="entry name" value="Carboh/pur_kinase_PfkB_CS"/>
</dbReference>
<dbReference type="InterPro" id="IPR029056">
    <property type="entry name" value="Ribokinase-like"/>
</dbReference>
<dbReference type="PANTHER" id="PTHR43085">
    <property type="entry name" value="HEXOKINASE FAMILY MEMBER"/>
    <property type="match status" value="1"/>
</dbReference>
<keyword evidence="9" id="KW-1185">Reference proteome</keyword>
<dbReference type="Gene3D" id="3.40.1190.20">
    <property type="match status" value="1"/>
</dbReference>
<comment type="caution">
    <text evidence="8">The sequence shown here is derived from an EMBL/GenBank/DDBJ whole genome shotgun (WGS) entry which is preliminary data.</text>
</comment>
<dbReference type="PROSITE" id="PS00584">
    <property type="entry name" value="PFKB_KINASES_2"/>
    <property type="match status" value="1"/>
</dbReference>
<evidence type="ECO:0000256" key="3">
    <source>
        <dbReference type="ARBA" id="ARBA00022741"/>
    </source>
</evidence>
<protein>
    <submittedName>
        <fullName evidence="8">Carbohydrate kinase</fullName>
    </submittedName>
</protein>
<dbReference type="EMBL" id="JAATEL010000024">
    <property type="protein sequence ID" value="NJP16651.1"/>
    <property type="molecule type" value="Genomic_DNA"/>
</dbReference>
<evidence type="ECO:0000256" key="4">
    <source>
        <dbReference type="ARBA" id="ARBA00022777"/>
    </source>
</evidence>
<dbReference type="PROSITE" id="PS00583">
    <property type="entry name" value="PFKB_KINASES_1"/>
    <property type="match status" value="1"/>
</dbReference>
<gene>
    <name evidence="8" type="ORF">HCJ95_20830</name>
</gene>
<dbReference type="SUPFAM" id="SSF53613">
    <property type="entry name" value="Ribokinase-like"/>
    <property type="match status" value="1"/>
</dbReference>
<evidence type="ECO:0000259" key="7">
    <source>
        <dbReference type="Pfam" id="PF00294"/>
    </source>
</evidence>
<dbReference type="Proteomes" id="UP000635996">
    <property type="component" value="Unassembled WGS sequence"/>
</dbReference>
<dbReference type="PANTHER" id="PTHR43085:SF1">
    <property type="entry name" value="PSEUDOURIDINE KINASE-RELATED"/>
    <property type="match status" value="1"/>
</dbReference>
<keyword evidence="5" id="KW-0067">ATP-binding</keyword>
<feature type="region of interest" description="Disordered" evidence="6">
    <location>
        <begin position="301"/>
        <end position="325"/>
    </location>
</feature>
<feature type="domain" description="Carbohydrate kinase PfkB" evidence="7">
    <location>
        <begin position="4"/>
        <end position="302"/>
    </location>
</feature>
<evidence type="ECO:0000313" key="9">
    <source>
        <dbReference type="Proteomes" id="UP000635996"/>
    </source>
</evidence>
<dbReference type="CDD" id="cd01167">
    <property type="entry name" value="bac_FRK"/>
    <property type="match status" value="1"/>
</dbReference>
<keyword evidence="4 8" id="KW-0418">Kinase</keyword>
<keyword evidence="2" id="KW-0808">Transferase</keyword>
<dbReference type="InterPro" id="IPR050306">
    <property type="entry name" value="PfkB_Carbo_kinase"/>
</dbReference>
<proteinExistence type="inferred from homology"/>
<name>A0ABX0YZX8_STRTL</name>
<organism evidence="8 9">
    <name type="scientific">Streptomyces thermoviolaceus subsp. thermoviolaceus</name>
    <dbReference type="NCBI Taxonomy" id="66860"/>
    <lineage>
        <taxon>Bacteria</taxon>
        <taxon>Bacillati</taxon>
        <taxon>Actinomycetota</taxon>
        <taxon>Actinomycetes</taxon>
        <taxon>Kitasatosporales</taxon>
        <taxon>Streptomycetaceae</taxon>
        <taxon>Streptomyces</taxon>
    </lineage>
</organism>
<evidence type="ECO:0000256" key="2">
    <source>
        <dbReference type="ARBA" id="ARBA00022679"/>
    </source>
</evidence>
<evidence type="ECO:0000256" key="6">
    <source>
        <dbReference type="SAM" id="MobiDB-lite"/>
    </source>
</evidence>
<evidence type="ECO:0000256" key="1">
    <source>
        <dbReference type="ARBA" id="ARBA00010688"/>
    </source>
</evidence>
<dbReference type="InterPro" id="IPR011611">
    <property type="entry name" value="PfkB_dom"/>
</dbReference>
<evidence type="ECO:0000256" key="5">
    <source>
        <dbReference type="ARBA" id="ARBA00022840"/>
    </source>
</evidence>
<accession>A0ABX0YZX8</accession>
<dbReference type="Pfam" id="PF00294">
    <property type="entry name" value="PfkB"/>
    <property type="match status" value="1"/>
</dbReference>
<sequence>MPSRRIVVVGEALVDLVAGADRRIHVAHPGGSPLNVAYGLARLGRPTSLLTRIGDDTFGALVRDHLHRAGVDLLAPPEPGLATSLATVTLDAEGAARYDFRIDWDLPAHGPLPRDTAAVHTGSIAAALEPGASEVRALLVTERDRGRATISFDPNCRPALMGDPRTARARTEQLVALSDVVKASDEDLRALYGERPVEDVAAAWLDLGASLVVVTRGAHGSYAAGRAATVTRPAAPADVVDTVGAGDSFMSALLDSLAREQCLGGDRRPALAALSADALTRIVDRAARAAAVTVGRTGAMPPDLAELDATAPAGQGTQPDPLPAR</sequence>
<dbReference type="GO" id="GO:0016301">
    <property type="term" value="F:kinase activity"/>
    <property type="evidence" value="ECO:0007669"/>
    <property type="project" value="UniProtKB-KW"/>
</dbReference>
<comment type="similarity">
    <text evidence="1">Belongs to the carbohydrate kinase PfkB family.</text>
</comment>
<reference evidence="8 9" key="1">
    <citation type="submission" date="2020-03" db="EMBL/GenBank/DDBJ databases">
        <title>WGS of actinomycetes isolated from Thailand.</title>
        <authorList>
            <person name="Thawai C."/>
        </authorList>
    </citation>
    <scope>NUCLEOTIDE SEQUENCE [LARGE SCALE GENOMIC DNA]</scope>
    <source>
        <strain evidence="8 9">NBRC 13905</strain>
    </source>
</reference>